<dbReference type="SUPFAM" id="SSF54534">
    <property type="entry name" value="FKBP-like"/>
    <property type="match status" value="1"/>
</dbReference>
<evidence type="ECO:0000256" key="1">
    <source>
        <dbReference type="ARBA" id="ARBA00022737"/>
    </source>
</evidence>
<dbReference type="EC" id="5.2.1.8" evidence="3"/>
<keyword evidence="3" id="KW-0413">Isomerase</keyword>
<feature type="region of interest" description="Disordered" evidence="5">
    <location>
        <begin position="432"/>
        <end position="451"/>
    </location>
</feature>
<dbReference type="GO" id="GO:0003755">
    <property type="term" value="F:peptidyl-prolyl cis-trans isomerase activity"/>
    <property type="evidence" value="ECO:0007669"/>
    <property type="project" value="UniProtKB-KW"/>
</dbReference>
<dbReference type="InterPro" id="IPR019734">
    <property type="entry name" value="TPR_rpt"/>
</dbReference>
<organism evidence="8 9">
    <name type="scientific">Mesorhabditis spiculigera</name>
    <dbReference type="NCBI Taxonomy" id="96644"/>
    <lineage>
        <taxon>Eukaryota</taxon>
        <taxon>Metazoa</taxon>
        <taxon>Ecdysozoa</taxon>
        <taxon>Nematoda</taxon>
        <taxon>Chromadorea</taxon>
        <taxon>Rhabditida</taxon>
        <taxon>Rhabditina</taxon>
        <taxon>Rhabditomorpha</taxon>
        <taxon>Rhabditoidea</taxon>
        <taxon>Rhabditidae</taxon>
        <taxon>Mesorhabditinae</taxon>
        <taxon>Mesorhabditis</taxon>
    </lineage>
</organism>
<dbReference type="Gene3D" id="1.25.40.10">
    <property type="entry name" value="Tetratricopeptide repeat domain"/>
    <property type="match status" value="1"/>
</dbReference>
<dbReference type="GO" id="GO:0005829">
    <property type="term" value="C:cytosol"/>
    <property type="evidence" value="ECO:0007669"/>
    <property type="project" value="TreeGrafter"/>
</dbReference>
<dbReference type="InterPro" id="IPR011990">
    <property type="entry name" value="TPR-like_helical_dom_sf"/>
</dbReference>
<evidence type="ECO:0000259" key="7">
    <source>
        <dbReference type="PROSITE" id="PS50059"/>
    </source>
</evidence>
<dbReference type="AlphaFoldDB" id="A0AA36CY59"/>
<evidence type="ECO:0000256" key="5">
    <source>
        <dbReference type="SAM" id="MobiDB-lite"/>
    </source>
</evidence>
<evidence type="ECO:0000313" key="8">
    <source>
        <dbReference type="EMBL" id="CAJ0577529.1"/>
    </source>
</evidence>
<dbReference type="GO" id="GO:0016020">
    <property type="term" value="C:membrane"/>
    <property type="evidence" value="ECO:0007669"/>
    <property type="project" value="TreeGrafter"/>
</dbReference>
<dbReference type="GO" id="GO:0043066">
    <property type="term" value="P:negative regulation of apoptotic process"/>
    <property type="evidence" value="ECO:0007669"/>
    <property type="project" value="TreeGrafter"/>
</dbReference>
<dbReference type="SUPFAM" id="SSF48452">
    <property type="entry name" value="TPR-like"/>
    <property type="match status" value="1"/>
</dbReference>
<dbReference type="Pfam" id="PF00254">
    <property type="entry name" value="FKBP_C"/>
    <property type="match status" value="1"/>
</dbReference>
<feature type="domain" description="PPIase FKBP-type" evidence="7">
    <location>
        <begin position="125"/>
        <end position="200"/>
    </location>
</feature>
<dbReference type="EMBL" id="CATQJA010002651">
    <property type="protein sequence ID" value="CAJ0577529.1"/>
    <property type="molecule type" value="Genomic_DNA"/>
</dbReference>
<feature type="repeat" description="TPR" evidence="4">
    <location>
        <begin position="295"/>
        <end position="328"/>
    </location>
</feature>
<comment type="catalytic activity">
    <reaction evidence="3">
        <text>[protein]-peptidylproline (omega=180) = [protein]-peptidylproline (omega=0)</text>
        <dbReference type="Rhea" id="RHEA:16237"/>
        <dbReference type="Rhea" id="RHEA-COMP:10747"/>
        <dbReference type="Rhea" id="RHEA-COMP:10748"/>
        <dbReference type="ChEBI" id="CHEBI:83833"/>
        <dbReference type="ChEBI" id="CHEBI:83834"/>
        <dbReference type="EC" id="5.2.1.8"/>
    </reaction>
</comment>
<name>A0AA36CY59_9BILA</name>
<keyword evidence="9" id="KW-1185">Reference proteome</keyword>
<dbReference type="PROSITE" id="PS50059">
    <property type="entry name" value="FKBP_PPIASE"/>
    <property type="match status" value="1"/>
</dbReference>
<reference evidence="8" key="1">
    <citation type="submission" date="2023-06" db="EMBL/GenBank/DDBJ databases">
        <authorList>
            <person name="Delattre M."/>
        </authorList>
    </citation>
    <scope>NUCLEOTIDE SEQUENCE</scope>
    <source>
        <strain evidence="8">AF72</strain>
    </source>
</reference>
<sequence length="1039" mass="119227">MSSDVVDPAEGYSMVDNDSDDLVEVFPPARACVSSGEPSLDGSGDDDRALSDTEILHAARTKTIAGQMKGPSSDLLEGACQLEHEARARGDEWEDILGSGDLLKKTLKVGHGHEKIRDGQWILVKIVDTLRGIDSHESFRFITGFAMVIDAWELVAKLMVEGEICAIRTSSRFAYGSAGLDDLVGPNQQMEYTLEILEIQESPMYTSMPEEELSDFLLSLKERGNFFFSRQEFEKAIFVYNRAANVIEGPEDSEGLRKLFSALNSNLAVSYAKMDEWSKVEEYATNALSLHPLNTKAFYYRALALIRRNEIELALSDLQEAADIEPNEKSILREIERVKLIKKDAREKERQIYKKMVAGLYSGEAPHPATLLDSMKLFLSSRLHIAVLSFFVVMLGLFIHFLSQLRVRLFDWIQYSESEYIISSAMVAAGRRPEKQNKNRTRRRNHHGINVPLHEPDPNFPSLAINTQRARRYTQELRYMQLTQTMKPQGSMIRFYHLPHDCFHRLWTWLPIVQIAQKYTYRDDPYDWIVHMPVPPLAIEYKIHKRIPEDVYIDGVVRRLSIMRFHKVTQDSFEMRNDHYSMTPILYAELQRRMEISFRYGGGFRPTWRGARLSELLQSTRKCYLTEQKAGPYNYALLCALNAWEVRAAMKKRVNEAVTVIRQQLGSKEKKDIEKLQARLKLNENWVKARKALPLMPPLRAPLPLTLSSYRHSPLKPFVDFPQRTPHALFNEIVEYPPHTGYTIRMCETLKKLKLQPTPDGTIVVNKGQWTKSRPSRYGHQPIAAIVNRVGDNVYLRPDNFKESEHAPSIGRISGYSTVSSISTATTGPRHLKNQPLTNHPRHSTFDHRSELPSLTEHYCAKKAAAEYRQRLANETQSVLAELNRLPDDVRMDPRFMQWIQGLEMKPKLTDPVALAHALQVSLMTEERLGDLIKLPKLSRLQRMEARVLLSAYRRQMELLGQNRVDERTLELLPWLMNTTSSWTLDECNSRATLIPRCDRQLLRAPDAIINTETRARIATLLYIVAAFILLVALICVLR</sequence>
<evidence type="ECO:0000256" key="3">
    <source>
        <dbReference type="PROSITE-ProRule" id="PRU00277"/>
    </source>
</evidence>
<evidence type="ECO:0000256" key="6">
    <source>
        <dbReference type="SAM" id="Phobius"/>
    </source>
</evidence>
<protein>
    <recommendedName>
        <fullName evidence="3">peptidylprolyl isomerase</fullName>
        <ecNumber evidence="3">5.2.1.8</ecNumber>
    </recommendedName>
</protein>
<dbReference type="GO" id="GO:0044183">
    <property type="term" value="F:protein folding chaperone"/>
    <property type="evidence" value="ECO:0007669"/>
    <property type="project" value="TreeGrafter"/>
</dbReference>
<evidence type="ECO:0000313" key="9">
    <source>
        <dbReference type="Proteomes" id="UP001177023"/>
    </source>
</evidence>
<dbReference type="Gene3D" id="3.10.50.40">
    <property type="match status" value="1"/>
</dbReference>
<accession>A0AA36CY59</accession>
<evidence type="ECO:0000256" key="2">
    <source>
        <dbReference type="ARBA" id="ARBA00022803"/>
    </source>
</evidence>
<dbReference type="PROSITE" id="PS50005">
    <property type="entry name" value="TPR"/>
    <property type="match status" value="1"/>
</dbReference>
<keyword evidence="6" id="KW-1133">Transmembrane helix</keyword>
<keyword evidence="3" id="KW-0697">Rotamase</keyword>
<dbReference type="Proteomes" id="UP001177023">
    <property type="component" value="Unassembled WGS sequence"/>
</dbReference>
<feature type="region of interest" description="Disordered" evidence="5">
    <location>
        <begin position="821"/>
        <end position="845"/>
    </location>
</feature>
<proteinExistence type="predicted"/>
<keyword evidence="2 4" id="KW-0802">TPR repeat</keyword>
<feature type="non-terminal residue" evidence="8">
    <location>
        <position position="1"/>
    </location>
</feature>
<feature type="transmembrane region" description="Helical" evidence="6">
    <location>
        <begin position="383"/>
        <end position="402"/>
    </location>
</feature>
<evidence type="ECO:0000256" key="4">
    <source>
        <dbReference type="PROSITE-ProRule" id="PRU00339"/>
    </source>
</evidence>
<dbReference type="InterPro" id="IPR001179">
    <property type="entry name" value="PPIase_FKBP_dom"/>
</dbReference>
<keyword evidence="1" id="KW-0677">Repeat</keyword>
<keyword evidence="6" id="KW-0812">Transmembrane</keyword>
<gene>
    <name evidence="8" type="ORF">MSPICULIGERA_LOCUS15801</name>
</gene>
<dbReference type="GO" id="GO:0005740">
    <property type="term" value="C:mitochondrial envelope"/>
    <property type="evidence" value="ECO:0007669"/>
    <property type="project" value="TreeGrafter"/>
</dbReference>
<feature type="compositionally biased region" description="Basic residues" evidence="5">
    <location>
        <begin position="438"/>
        <end position="447"/>
    </location>
</feature>
<keyword evidence="6" id="KW-0472">Membrane</keyword>
<dbReference type="SMART" id="SM00028">
    <property type="entry name" value="TPR"/>
    <property type="match status" value="3"/>
</dbReference>
<dbReference type="GO" id="GO:0012505">
    <property type="term" value="C:endomembrane system"/>
    <property type="evidence" value="ECO:0007669"/>
    <property type="project" value="TreeGrafter"/>
</dbReference>
<dbReference type="PANTHER" id="PTHR46512:SF1">
    <property type="entry name" value="PEPTIDYLPROLYL ISOMERASE"/>
    <property type="match status" value="1"/>
</dbReference>
<comment type="caution">
    <text evidence="8">The sequence shown here is derived from an EMBL/GenBank/DDBJ whole genome shotgun (WGS) entry which is preliminary data.</text>
</comment>
<feature type="transmembrane region" description="Helical" evidence="6">
    <location>
        <begin position="1018"/>
        <end position="1038"/>
    </location>
</feature>
<dbReference type="PANTHER" id="PTHR46512">
    <property type="entry name" value="PEPTIDYLPROLYL ISOMERASE"/>
    <property type="match status" value="1"/>
</dbReference>
<dbReference type="InterPro" id="IPR050754">
    <property type="entry name" value="FKBP4/5/8-like"/>
</dbReference>
<dbReference type="InterPro" id="IPR046357">
    <property type="entry name" value="PPIase_dom_sf"/>
</dbReference>